<evidence type="ECO:0000313" key="4">
    <source>
        <dbReference type="Proteomes" id="UP000316621"/>
    </source>
</evidence>
<dbReference type="Proteomes" id="UP000316621">
    <property type="component" value="Chromosome 6"/>
</dbReference>
<protein>
    <recommendedName>
        <fullName evidence="2">Thioredoxin domain-containing protein</fullName>
    </recommendedName>
</protein>
<dbReference type="SUPFAM" id="SSF52833">
    <property type="entry name" value="Thioredoxin-like"/>
    <property type="match status" value="1"/>
</dbReference>
<dbReference type="PANTHER" id="PTHR46115">
    <property type="entry name" value="THIOREDOXIN-LIKE PROTEIN 1"/>
    <property type="match status" value="1"/>
</dbReference>
<evidence type="ECO:0000256" key="1">
    <source>
        <dbReference type="ARBA" id="ARBA00023157"/>
    </source>
</evidence>
<organism evidence="3 4">
    <name type="scientific">Papaver somniferum</name>
    <name type="common">Opium poppy</name>
    <dbReference type="NCBI Taxonomy" id="3469"/>
    <lineage>
        <taxon>Eukaryota</taxon>
        <taxon>Viridiplantae</taxon>
        <taxon>Streptophyta</taxon>
        <taxon>Embryophyta</taxon>
        <taxon>Tracheophyta</taxon>
        <taxon>Spermatophyta</taxon>
        <taxon>Magnoliopsida</taxon>
        <taxon>Ranunculales</taxon>
        <taxon>Papaveraceae</taxon>
        <taxon>Papaveroideae</taxon>
        <taxon>Papaver</taxon>
    </lineage>
</organism>
<feature type="domain" description="Thioredoxin" evidence="2">
    <location>
        <begin position="118"/>
        <end position="185"/>
    </location>
</feature>
<dbReference type="Gramene" id="RZC65158">
    <property type="protein sequence ID" value="RZC65158"/>
    <property type="gene ID" value="C5167_008849"/>
</dbReference>
<dbReference type="EMBL" id="CM010720">
    <property type="protein sequence ID" value="RZC65158.1"/>
    <property type="molecule type" value="Genomic_DNA"/>
</dbReference>
<evidence type="ECO:0000259" key="2">
    <source>
        <dbReference type="Pfam" id="PF00085"/>
    </source>
</evidence>
<proteinExistence type="predicted"/>
<dbReference type="Gene3D" id="3.40.30.10">
    <property type="entry name" value="Glutaredoxin"/>
    <property type="match status" value="1"/>
</dbReference>
<dbReference type="CDD" id="cd02947">
    <property type="entry name" value="TRX_family"/>
    <property type="match status" value="1"/>
</dbReference>
<sequence>MARNSSSALLRSLLRSRKNKPFSSASIKTLTTSTQISSSSFGNILDNQMKPLSSFASTCVPLFSSLYFSSAARSSVLLHHLVHLILSLSTQNKGLTVLSRKLKMITCRQSSTSLLSGKLISPIIESLSKKYPHVMTFKVDIDQEEIRKKLEELNIMSVPTIHFFQNGKKADEMVGADVARLNQIVERLYSTKN</sequence>
<reference evidence="3 4" key="1">
    <citation type="journal article" date="2018" name="Science">
        <title>The opium poppy genome and morphinan production.</title>
        <authorList>
            <person name="Guo L."/>
            <person name="Winzer T."/>
            <person name="Yang X."/>
            <person name="Li Y."/>
            <person name="Ning Z."/>
            <person name="He Z."/>
            <person name="Teodor R."/>
            <person name="Lu Y."/>
            <person name="Bowser T.A."/>
            <person name="Graham I.A."/>
            <person name="Ye K."/>
        </authorList>
    </citation>
    <scope>NUCLEOTIDE SEQUENCE [LARGE SCALE GENOMIC DNA]</scope>
    <source>
        <strain evidence="4">cv. HN1</strain>
        <tissue evidence="3">Leaves</tissue>
    </source>
</reference>
<name>A0A4Y7JZF1_PAPSO</name>
<evidence type="ECO:0000313" key="3">
    <source>
        <dbReference type="EMBL" id="RZC65158.1"/>
    </source>
</evidence>
<keyword evidence="4" id="KW-1185">Reference proteome</keyword>
<gene>
    <name evidence="3" type="ORF">C5167_008849</name>
</gene>
<dbReference type="AlphaFoldDB" id="A0A4Y7JZF1"/>
<accession>A0A4Y7JZF1</accession>
<dbReference type="Pfam" id="PF00085">
    <property type="entry name" value="Thioredoxin"/>
    <property type="match status" value="1"/>
</dbReference>
<dbReference type="InterPro" id="IPR013766">
    <property type="entry name" value="Thioredoxin_domain"/>
</dbReference>
<keyword evidence="1" id="KW-1015">Disulfide bond</keyword>
<dbReference type="STRING" id="3469.A0A4Y7JZF1"/>
<dbReference type="InterPro" id="IPR036249">
    <property type="entry name" value="Thioredoxin-like_sf"/>
</dbReference>